<dbReference type="AlphaFoldDB" id="A0A410RL76"/>
<proteinExistence type="predicted"/>
<dbReference type="EMBL" id="CP034669">
    <property type="protein sequence ID" value="QAT82650.1"/>
    <property type="molecule type" value="Genomic_DNA"/>
</dbReference>
<name>A0A410RL76_CORCK</name>
<reference evidence="1 2" key="1">
    <citation type="submission" date="2018-12" db="EMBL/GenBank/DDBJ databases">
        <title>Complete Genome Sequence of the Corallopyronin A producing Myxobacterium Corallococcus coralloides B035.</title>
        <authorList>
            <person name="Bouhired S.M."/>
            <person name="Rupp O."/>
            <person name="Blom J."/>
            <person name="Schaeberle T.F."/>
            <person name="Kehraus S."/>
            <person name="Schiefer A."/>
            <person name="Pfarr K."/>
            <person name="Goesmann A."/>
            <person name="Hoerauf A."/>
            <person name="Koenig G.M."/>
        </authorList>
    </citation>
    <scope>NUCLEOTIDE SEQUENCE [LARGE SCALE GENOMIC DNA]</scope>
    <source>
        <strain evidence="1 2">B035</strain>
    </source>
</reference>
<evidence type="ECO:0000313" key="2">
    <source>
        <dbReference type="Proteomes" id="UP000288758"/>
    </source>
</evidence>
<dbReference type="RefSeq" id="WP_233591425.1">
    <property type="nucleotide sequence ID" value="NZ_CP034669.1"/>
</dbReference>
<dbReference type="Proteomes" id="UP000288758">
    <property type="component" value="Chromosome"/>
</dbReference>
<sequence>MQTSPSSPSASPGWHDVLMHHLEPLLGDFTAKMAIHTAALRVLKRPPEQVSLQDVPLVLEGLKPMLNVFIGAVRTTNTLTELSKAMEKLR</sequence>
<accession>A0A410RL76</accession>
<gene>
    <name evidence="1" type="ORF">EJ065_1045</name>
</gene>
<evidence type="ECO:0000313" key="1">
    <source>
        <dbReference type="EMBL" id="QAT82650.1"/>
    </source>
</evidence>
<organism evidence="1 2">
    <name type="scientific">Corallococcus coralloides</name>
    <name type="common">Myxococcus coralloides</name>
    <dbReference type="NCBI Taxonomy" id="184914"/>
    <lineage>
        <taxon>Bacteria</taxon>
        <taxon>Pseudomonadati</taxon>
        <taxon>Myxococcota</taxon>
        <taxon>Myxococcia</taxon>
        <taxon>Myxococcales</taxon>
        <taxon>Cystobacterineae</taxon>
        <taxon>Myxococcaceae</taxon>
        <taxon>Corallococcus</taxon>
    </lineage>
</organism>
<protein>
    <submittedName>
        <fullName evidence="1">Uncharacterized protein</fullName>
    </submittedName>
</protein>